<dbReference type="Gene3D" id="2.170.130.10">
    <property type="entry name" value="TonB-dependent receptor, plug domain"/>
    <property type="match status" value="1"/>
</dbReference>
<comment type="similarity">
    <text evidence="4">Belongs to the TonB-dependent receptor family.</text>
</comment>
<evidence type="ECO:0000256" key="1">
    <source>
        <dbReference type="ARBA" id="ARBA00004442"/>
    </source>
</evidence>
<dbReference type="Pfam" id="PF07715">
    <property type="entry name" value="Plug"/>
    <property type="match status" value="1"/>
</dbReference>
<dbReference type="Proteomes" id="UP000306791">
    <property type="component" value="Unassembled WGS sequence"/>
</dbReference>
<dbReference type="InterPro" id="IPR010104">
    <property type="entry name" value="TonB_rcpt_bac"/>
</dbReference>
<evidence type="ECO:0000256" key="2">
    <source>
        <dbReference type="ARBA" id="ARBA00023136"/>
    </source>
</evidence>
<accession>A0ABY2UF32</accession>
<protein>
    <submittedName>
        <fullName evidence="7">TonB-dependent receptor</fullName>
    </submittedName>
</protein>
<dbReference type="SUPFAM" id="SSF56935">
    <property type="entry name" value="Porins"/>
    <property type="match status" value="1"/>
</dbReference>
<keyword evidence="7" id="KW-0675">Receptor</keyword>
<dbReference type="PANTHER" id="PTHR40980:SF4">
    <property type="entry name" value="TONB-DEPENDENT RECEPTOR-LIKE BETA-BARREL DOMAIN-CONTAINING PROTEIN"/>
    <property type="match status" value="1"/>
</dbReference>
<evidence type="ECO:0000313" key="8">
    <source>
        <dbReference type="Proteomes" id="UP000306791"/>
    </source>
</evidence>
<keyword evidence="2 4" id="KW-0472">Membrane</keyword>
<keyword evidence="3" id="KW-0998">Cell outer membrane</keyword>
<evidence type="ECO:0000313" key="7">
    <source>
        <dbReference type="EMBL" id="TLM75639.1"/>
    </source>
</evidence>
<name>A0ABY2UF32_9GAMM</name>
<dbReference type="InterPro" id="IPR000531">
    <property type="entry name" value="Beta-barrel_TonB"/>
</dbReference>
<organism evidence="7 8">
    <name type="scientific">Microbulbifer harenosus</name>
    <dbReference type="NCBI Taxonomy" id="2576840"/>
    <lineage>
        <taxon>Bacteria</taxon>
        <taxon>Pseudomonadati</taxon>
        <taxon>Pseudomonadota</taxon>
        <taxon>Gammaproteobacteria</taxon>
        <taxon>Cellvibrionales</taxon>
        <taxon>Microbulbiferaceae</taxon>
        <taxon>Microbulbifer</taxon>
    </lineage>
</organism>
<dbReference type="InterPro" id="IPR036942">
    <property type="entry name" value="Beta-barrel_TonB_sf"/>
</dbReference>
<proteinExistence type="inferred from homology"/>
<comment type="subcellular location">
    <subcellularLocation>
        <location evidence="1 4">Cell outer membrane</location>
    </subcellularLocation>
</comment>
<gene>
    <name evidence="7" type="ORF">FDY93_15180</name>
</gene>
<dbReference type="PANTHER" id="PTHR40980">
    <property type="entry name" value="PLUG DOMAIN-CONTAINING PROTEIN"/>
    <property type="match status" value="1"/>
</dbReference>
<evidence type="ECO:0000256" key="3">
    <source>
        <dbReference type="ARBA" id="ARBA00023237"/>
    </source>
</evidence>
<sequence>MRKLKSKKNYMDNNSNLFLSRRSPPHRWPPRVLASIGLTLCCPAITMADNGREIDQGVAQKQGETIEEVSVQGIREVVRSSIDTKMRSSTIVDAVSTDDIGNLPAMSLSEVLETVTGAAGHRGKGGGSEMAIRGLGPFLGATTFNGRQASNGSGDRSVNFSQFPSELANSIKIYKSQQADMVEGGIAGVVDIGSVRPLDYGKRRVQADTKLSYSPYAESMENGDAAGWRGTASYLDQFQLGSMGELGFSIGIQQNEVTNPQDRAYSSSTWSACDATATVSRDSRGRYNRCTDTVITPGSANSENPYYLVPNSFGLRQQGEEDERSALFTAFQWQPNDVLEVNLDAQYSKRNFTEDRHDLVFADARRIGPDAVYDENGTLLAFAGTSQLSSEGQYFERLEEYRGVGINTAWFVNDQLTLSADLSYSHTLRNDVNRRSRLRTDALDIYGNSLAEFTEEYAGFDGSVPYTWDIRGGDVAAIAVDPRFDLNDHSLFSDDALLLRDNTRLDHTIEAFRFDGAYALEHAFIREVKSGVRLAEMRYQDYFLRNEFSQDDRALDMAVNEACRIKFPQGNFMENVSGAAINSWATFDTLCLYEQYTGTQDTGLPDERRSNSSRDVVERTYAAYAMADFAVRLGLPLSGNFGVRYVRTEITSTGLRSGLTAEPLGDSGNIQLIANGDFEEVRYKNDTWDLLPSVNATLELDSDLLLRGALYRALARPDPSSLGAGRDFQLENDDAGFSSIAEAIGGVTANGSPNLLPLRSWNADLSLEWYPNDDTLLSGALYLKRFQGGRVPIAIDETFVIDGESVTIPVTQTITTEDESTLSGFELSAAHSFDYLPTPLNGLGVKLGYNYADTDYHSHDIVLGDVIDPVTGEIVEGMVDPAAISGYSRHSGSFQLFYEIGAVDVQAIYKYRSDYYQDFVGGNSQLRYVEPSQVVDLRASYRITRNIQLRLQGVNLTDEPRVDHMPIYGSQRDYQAYGPTYYLGVQVRF</sequence>
<dbReference type="InterPro" id="IPR012910">
    <property type="entry name" value="Plug_dom"/>
</dbReference>
<comment type="caution">
    <text evidence="7">The sequence shown here is derived from an EMBL/GenBank/DDBJ whole genome shotgun (WGS) entry which is preliminary data.</text>
</comment>
<keyword evidence="8" id="KW-1185">Reference proteome</keyword>
<reference evidence="7 8" key="1">
    <citation type="submission" date="2019-05" db="EMBL/GenBank/DDBJ databases">
        <title>Microbulbifer harenosus sp. nov., an alginate-degrading bacterium isolated from coastal sand.</title>
        <authorList>
            <person name="Huang H."/>
            <person name="Mo K."/>
            <person name="Bao S."/>
        </authorList>
    </citation>
    <scope>NUCLEOTIDE SEQUENCE [LARGE SCALE GENOMIC DNA]</scope>
    <source>
        <strain evidence="7 8">HB161719</strain>
    </source>
</reference>
<feature type="domain" description="TonB-dependent receptor plug" evidence="6">
    <location>
        <begin position="85"/>
        <end position="189"/>
    </location>
</feature>
<dbReference type="Pfam" id="PF00593">
    <property type="entry name" value="TonB_dep_Rec_b-barrel"/>
    <property type="match status" value="1"/>
</dbReference>
<evidence type="ECO:0000259" key="5">
    <source>
        <dbReference type="Pfam" id="PF00593"/>
    </source>
</evidence>
<evidence type="ECO:0000259" key="6">
    <source>
        <dbReference type="Pfam" id="PF07715"/>
    </source>
</evidence>
<dbReference type="Gene3D" id="2.40.170.20">
    <property type="entry name" value="TonB-dependent receptor, beta-barrel domain"/>
    <property type="match status" value="1"/>
</dbReference>
<dbReference type="EMBL" id="VANI01000016">
    <property type="protein sequence ID" value="TLM75639.1"/>
    <property type="molecule type" value="Genomic_DNA"/>
</dbReference>
<dbReference type="NCBIfam" id="TIGR01782">
    <property type="entry name" value="TonB-Xanth-Caul"/>
    <property type="match status" value="1"/>
</dbReference>
<feature type="domain" description="TonB-dependent receptor-like beta-barrel" evidence="5">
    <location>
        <begin position="444"/>
        <end position="956"/>
    </location>
</feature>
<evidence type="ECO:0000256" key="4">
    <source>
        <dbReference type="RuleBase" id="RU003357"/>
    </source>
</evidence>
<dbReference type="InterPro" id="IPR037066">
    <property type="entry name" value="Plug_dom_sf"/>
</dbReference>
<keyword evidence="4" id="KW-0798">TonB box</keyword>